<dbReference type="InterPro" id="IPR050502">
    <property type="entry name" value="Euk_RNA-bind_prot"/>
</dbReference>
<evidence type="ECO:0000256" key="2">
    <source>
        <dbReference type="PROSITE-ProRule" id="PRU00176"/>
    </source>
</evidence>
<dbReference type="GO" id="GO:0003729">
    <property type="term" value="F:mRNA binding"/>
    <property type="evidence" value="ECO:0007669"/>
    <property type="project" value="TreeGrafter"/>
</dbReference>
<dbReference type="PROSITE" id="PS50102">
    <property type="entry name" value="RRM"/>
    <property type="match status" value="1"/>
</dbReference>
<dbReference type="AlphaFoldDB" id="A0A7C9CSV8"/>
<dbReference type="InterPro" id="IPR012677">
    <property type="entry name" value="Nucleotide-bd_a/b_plait_sf"/>
</dbReference>
<dbReference type="PANTHER" id="PTHR48025:SF1">
    <property type="entry name" value="RRM DOMAIN-CONTAINING PROTEIN"/>
    <property type="match status" value="1"/>
</dbReference>
<name>A0A7C9CSV8_OPUST</name>
<dbReference type="PANTHER" id="PTHR48025">
    <property type="entry name" value="OS02G0815200 PROTEIN"/>
    <property type="match status" value="1"/>
</dbReference>
<dbReference type="InterPro" id="IPR000504">
    <property type="entry name" value="RRM_dom"/>
</dbReference>
<dbReference type="SMART" id="SM00360">
    <property type="entry name" value="RRM"/>
    <property type="match status" value="1"/>
</dbReference>
<protein>
    <recommendedName>
        <fullName evidence="4">RRM domain-containing protein</fullName>
    </recommendedName>
</protein>
<sequence>MRSVRSVGEGRHEFSVFVSNLPWDLDKYGLRGIFQRAGGVSDSFIPLKRPHCNERRFGFVRFWKKSDAINSIHLFNKGRIRGKTIYVSMARPKRWILGSDNDLPKRKLVMSARKEWNIKSQQTDQLKVNQKEHEELVTLKGGTNEVFMEWLRRSIICISSVPWDLEDLSQALAKVGCSKVRAISKCRFLLTYQTRDQKNEAMKNKGLLENWFQEVKDWDIYETSDSRRLWIEVFGVPPHGWSLENFERIASIWGKMICVETPIDDTIFFDSMKILIESKSFQNVMGHIILQIGDAGYRVMVKEANCSININPVFIAPTEAPPNVSNGVNEGRSQPVVHEAVLASKGDVSLKIRSNVDRVKSANVDEAFPDSHSPTTGMNPIHGMVGSGNLDGEMALGDDMDCGYRSRVASMDDDKGRDEGIKSPPIQIKSHLFNEDARSCNSPVASSFSQTRTRTACFSLNRSSEESIKMTNQFGVFNGSGGIKETPLNDGMMSRMSCLKNGQTSVGSHVKMGNMDAVEIDEVQSKQVENNLSHPPGFEPRLSFSCVNSEENSIPPGFEGVNRLKVSPVRGRRNVKKHTVAMEKRVTRSQSKNFKVSGARSKRKLKKGGHGLGGKEESPYDNESAETTESMRNIAEEALEIGEMLGLKVVANRGAAVKRITESLKNARISKSTHKTD</sequence>
<evidence type="ECO:0000256" key="3">
    <source>
        <dbReference type="SAM" id="MobiDB-lite"/>
    </source>
</evidence>
<evidence type="ECO:0000259" key="4">
    <source>
        <dbReference type="PROSITE" id="PS50102"/>
    </source>
</evidence>
<proteinExistence type="predicted"/>
<organism evidence="5">
    <name type="scientific">Opuntia streptacantha</name>
    <name type="common">Prickly pear cactus</name>
    <name type="synonym">Opuntia cardona</name>
    <dbReference type="NCBI Taxonomy" id="393608"/>
    <lineage>
        <taxon>Eukaryota</taxon>
        <taxon>Viridiplantae</taxon>
        <taxon>Streptophyta</taxon>
        <taxon>Embryophyta</taxon>
        <taxon>Tracheophyta</taxon>
        <taxon>Spermatophyta</taxon>
        <taxon>Magnoliopsida</taxon>
        <taxon>eudicotyledons</taxon>
        <taxon>Gunneridae</taxon>
        <taxon>Pentapetalae</taxon>
        <taxon>Caryophyllales</taxon>
        <taxon>Cactineae</taxon>
        <taxon>Cactaceae</taxon>
        <taxon>Opuntioideae</taxon>
        <taxon>Opuntia</taxon>
    </lineage>
</organism>
<reference evidence="5" key="1">
    <citation type="journal article" date="2013" name="J. Plant Res.">
        <title>Effect of fungi and light on seed germination of three Opuntia species from semiarid lands of central Mexico.</title>
        <authorList>
            <person name="Delgado-Sanchez P."/>
            <person name="Jimenez-Bremont J.F."/>
            <person name="Guerrero-Gonzalez Mde L."/>
            <person name="Flores J."/>
        </authorList>
    </citation>
    <scope>NUCLEOTIDE SEQUENCE</scope>
    <source>
        <tissue evidence="5">Cladode</tissue>
    </source>
</reference>
<reference evidence="5" key="2">
    <citation type="submission" date="2020-07" db="EMBL/GenBank/DDBJ databases">
        <authorList>
            <person name="Vera ALvarez R."/>
            <person name="Arias-Moreno D.M."/>
            <person name="Jimenez-Jacinto V."/>
            <person name="Jimenez-Bremont J.F."/>
            <person name="Swaminathan K."/>
            <person name="Moose S.P."/>
            <person name="Guerrero-Gonzalez M.L."/>
            <person name="Marino-Ramirez L."/>
            <person name="Landsman D."/>
            <person name="Rodriguez-Kessler M."/>
            <person name="Delgado-Sanchez P."/>
        </authorList>
    </citation>
    <scope>NUCLEOTIDE SEQUENCE</scope>
    <source>
        <tissue evidence="5">Cladode</tissue>
    </source>
</reference>
<dbReference type="Gene3D" id="3.30.70.330">
    <property type="match status" value="1"/>
</dbReference>
<keyword evidence="1 2" id="KW-0694">RNA-binding</keyword>
<dbReference type="CDD" id="cd00590">
    <property type="entry name" value="RRM_SF"/>
    <property type="match status" value="1"/>
</dbReference>
<evidence type="ECO:0000256" key="1">
    <source>
        <dbReference type="ARBA" id="ARBA00022884"/>
    </source>
</evidence>
<evidence type="ECO:0000313" key="5">
    <source>
        <dbReference type="EMBL" id="MBA4620089.1"/>
    </source>
</evidence>
<dbReference type="Pfam" id="PF00076">
    <property type="entry name" value="RRM_1"/>
    <property type="match status" value="1"/>
</dbReference>
<dbReference type="SUPFAM" id="SSF54928">
    <property type="entry name" value="RNA-binding domain, RBD"/>
    <property type="match status" value="1"/>
</dbReference>
<dbReference type="EMBL" id="GISG01028581">
    <property type="protein sequence ID" value="MBA4620089.1"/>
    <property type="molecule type" value="Transcribed_RNA"/>
</dbReference>
<feature type="compositionally biased region" description="Basic residues" evidence="3">
    <location>
        <begin position="600"/>
        <end position="609"/>
    </location>
</feature>
<dbReference type="InterPro" id="IPR035979">
    <property type="entry name" value="RBD_domain_sf"/>
</dbReference>
<feature type="domain" description="RRM" evidence="4">
    <location>
        <begin position="14"/>
        <end position="92"/>
    </location>
</feature>
<feature type="region of interest" description="Disordered" evidence="3">
    <location>
        <begin position="589"/>
        <end position="629"/>
    </location>
</feature>
<accession>A0A7C9CSV8</accession>